<keyword evidence="3" id="KW-1185">Reference proteome</keyword>
<keyword evidence="1" id="KW-0472">Membrane</keyword>
<accession>A0AAN9ADZ5</accession>
<evidence type="ECO:0000256" key="1">
    <source>
        <dbReference type="SAM" id="Phobius"/>
    </source>
</evidence>
<feature type="transmembrane region" description="Helical" evidence="1">
    <location>
        <begin position="107"/>
        <end position="129"/>
    </location>
</feature>
<reference evidence="2 3" key="1">
    <citation type="submission" date="2023-11" db="EMBL/GenBank/DDBJ databases">
        <title>Halocaridina rubra genome assembly.</title>
        <authorList>
            <person name="Smith C."/>
        </authorList>
    </citation>
    <scope>NUCLEOTIDE SEQUENCE [LARGE SCALE GENOMIC DNA]</scope>
    <source>
        <strain evidence="2">EP-1</strain>
        <tissue evidence="2">Whole</tissue>
    </source>
</reference>
<sequence length="282" mass="32632">SWCNNLRARPITRTLLAACACISSVIVMYHCMFDIYNSFDEKSYDVVADFDLVYHVDDSISEYLSRVGLYYATFFLKHLITFVFSIQCVNILLIIRTYTRRPNNTNITTLRLLSWIVSIGIICSFIVLYKGKPEPSKEDANVLEIIRIARQKGQMYQVYHCNYTLQDNFTDDPSEVVEQVLELFQKEMNCTYNYIYTQWQNLEHQWMIIFIYTLLQTILLRLYMSSAVEAVTSMDKDGVAAYGLKFVYMPDQVEEVSTIPISDSGGFLSLTTRCPSSYVASE</sequence>
<feature type="non-terminal residue" evidence="2">
    <location>
        <position position="1"/>
    </location>
</feature>
<evidence type="ECO:0000313" key="3">
    <source>
        <dbReference type="Proteomes" id="UP001381693"/>
    </source>
</evidence>
<gene>
    <name evidence="2" type="ORF">SK128_001314</name>
</gene>
<organism evidence="2 3">
    <name type="scientific">Halocaridina rubra</name>
    <name type="common">Hawaiian red shrimp</name>
    <dbReference type="NCBI Taxonomy" id="373956"/>
    <lineage>
        <taxon>Eukaryota</taxon>
        <taxon>Metazoa</taxon>
        <taxon>Ecdysozoa</taxon>
        <taxon>Arthropoda</taxon>
        <taxon>Crustacea</taxon>
        <taxon>Multicrustacea</taxon>
        <taxon>Malacostraca</taxon>
        <taxon>Eumalacostraca</taxon>
        <taxon>Eucarida</taxon>
        <taxon>Decapoda</taxon>
        <taxon>Pleocyemata</taxon>
        <taxon>Caridea</taxon>
        <taxon>Atyoidea</taxon>
        <taxon>Atyidae</taxon>
        <taxon>Halocaridina</taxon>
    </lineage>
</organism>
<name>A0AAN9ADZ5_HALRR</name>
<feature type="transmembrane region" description="Helical" evidence="1">
    <location>
        <begin position="15"/>
        <end position="36"/>
    </location>
</feature>
<dbReference type="Proteomes" id="UP001381693">
    <property type="component" value="Unassembled WGS sequence"/>
</dbReference>
<feature type="transmembrane region" description="Helical" evidence="1">
    <location>
        <begin position="206"/>
        <end position="224"/>
    </location>
</feature>
<comment type="caution">
    <text evidence="2">The sequence shown here is derived from an EMBL/GenBank/DDBJ whole genome shotgun (WGS) entry which is preliminary data.</text>
</comment>
<keyword evidence="1" id="KW-0812">Transmembrane</keyword>
<dbReference type="EMBL" id="JAXCGZ010001963">
    <property type="protein sequence ID" value="KAK7084849.1"/>
    <property type="molecule type" value="Genomic_DNA"/>
</dbReference>
<dbReference type="AlphaFoldDB" id="A0AAN9ADZ5"/>
<feature type="transmembrane region" description="Helical" evidence="1">
    <location>
        <begin position="69"/>
        <end position="95"/>
    </location>
</feature>
<proteinExistence type="predicted"/>
<protein>
    <submittedName>
        <fullName evidence="2">Uncharacterized protein</fullName>
    </submittedName>
</protein>
<keyword evidence="1" id="KW-1133">Transmembrane helix</keyword>
<evidence type="ECO:0000313" key="2">
    <source>
        <dbReference type="EMBL" id="KAK7084849.1"/>
    </source>
</evidence>